<dbReference type="EC" id="1.1.1.329" evidence="8"/>
<evidence type="ECO:0000256" key="6">
    <source>
        <dbReference type="ARBA" id="ARBA00037908"/>
    </source>
</evidence>
<comment type="pathway">
    <text evidence="6">Metabolic intermediate biosynthesis; 2-deoxystreptamine biosynthesis; 2-deoxystreptamine from D-glucose 6-phosphate: step 3/4.</text>
</comment>
<keyword evidence="14" id="KW-1185">Reference proteome</keyword>
<comment type="catalytic activity">
    <reaction evidence="10">
        <text>2-deoxy-scyllo-inosamine + NAD(+) = 3-amino-2,3-dideoxy-scyllo-inosose + NADH + H(+)</text>
        <dbReference type="Rhea" id="RHEA:33883"/>
        <dbReference type="ChEBI" id="CHEBI:15378"/>
        <dbReference type="ChEBI" id="CHEBI:57540"/>
        <dbReference type="ChEBI" id="CHEBI:57945"/>
        <dbReference type="ChEBI" id="CHEBI:65002"/>
        <dbReference type="ChEBI" id="CHEBI:65003"/>
        <dbReference type="EC" id="1.1.1.329"/>
    </reaction>
</comment>
<evidence type="ECO:0000256" key="7">
    <source>
        <dbReference type="ARBA" id="ARBA00038004"/>
    </source>
</evidence>
<dbReference type="Pfam" id="PF08240">
    <property type="entry name" value="ADH_N"/>
    <property type="match status" value="1"/>
</dbReference>
<dbReference type="PANTHER" id="PTHR43401">
    <property type="entry name" value="L-THREONINE 3-DEHYDROGENASE"/>
    <property type="match status" value="1"/>
</dbReference>
<evidence type="ECO:0000256" key="11">
    <source>
        <dbReference type="ARBA" id="ARBA00049085"/>
    </source>
</evidence>
<organism evidence="13 14">
    <name type="scientific">Streptomyces brasiliensis</name>
    <dbReference type="NCBI Taxonomy" id="1954"/>
    <lineage>
        <taxon>Bacteria</taxon>
        <taxon>Bacillati</taxon>
        <taxon>Actinomycetota</taxon>
        <taxon>Actinomycetes</taxon>
        <taxon>Kitasatosporales</taxon>
        <taxon>Streptomycetaceae</taxon>
        <taxon>Streptomyces</taxon>
    </lineage>
</organism>
<sequence>MHSAARTTEPFAIGLSTVEPPELSDGDVRLRVECVGVCGTDLHVFDGSYPVDYPVVQGHEISARVVEVSPSAAARLTVGDRVAVEPVTSCGQCRACRNGRRNTCQNMIAIGIHRPGGFQEELVLPAVNCHSAGSLSPTATALAETLSVSLRAVARPSVTEGDRVVVLGAGPIGLGAVLAATDRGARVLVVDQHQARLDLAVELGAEETVPGLAELPERVLRWTDGDGADVVIEATGAPTVARSAFEVVAVGGRISIVGVSEQELHVNMRLFTSKELDVYGSRATLDFPGAIALSRRYESKVMRLVSHRFALSDTQQALRYALDEPQSVVKTVIDVT</sequence>
<evidence type="ECO:0000256" key="10">
    <source>
        <dbReference type="ARBA" id="ARBA00048685"/>
    </source>
</evidence>
<evidence type="ECO:0000256" key="4">
    <source>
        <dbReference type="ARBA" id="ARBA00023002"/>
    </source>
</evidence>
<dbReference type="InterPro" id="IPR013149">
    <property type="entry name" value="ADH-like_C"/>
</dbReference>
<dbReference type="AlphaFoldDB" id="A0A917NWF5"/>
<evidence type="ECO:0000259" key="12">
    <source>
        <dbReference type="SMART" id="SM00829"/>
    </source>
</evidence>
<dbReference type="PANTHER" id="PTHR43401:SF2">
    <property type="entry name" value="L-THREONINE 3-DEHYDROGENASE"/>
    <property type="match status" value="1"/>
</dbReference>
<evidence type="ECO:0000313" key="13">
    <source>
        <dbReference type="EMBL" id="GGJ35354.1"/>
    </source>
</evidence>
<comment type="function">
    <text evidence="5">Catalyzes the oxidation of 2-deoxy-scyllo-inosamine (DOIA) with NAD(+) or NADP(+), forming 3-amino-2,3-dideoxy-scyllo-inosose (amino-DOI).</text>
</comment>
<comment type="similarity">
    <text evidence="7">Belongs to the zinc-containing alcohol dehydrogenase family. DOIA dehydrogenase subfamily.</text>
</comment>
<evidence type="ECO:0000313" key="14">
    <source>
        <dbReference type="Proteomes" id="UP000657574"/>
    </source>
</evidence>
<keyword evidence="3" id="KW-0862">Zinc</keyword>
<dbReference type="SUPFAM" id="SSF51735">
    <property type="entry name" value="NAD(P)-binding Rossmann-fold domains"/>
    <property type="match status" value="1"/>
</dbReference>
<dbReference type="Gene3D" id="3.40.50.720">
    <property type="entry name" value="NAD(P)-binding Rossmann-like Domain"/>
    <property type="match status" value="1"/>
</dbReference>
<protein>
    <recommendedName>
        <fullName evidence="9">2-deoxy-scyllo-inosamine dehydrogenase</fullName>
        <ecNumber evidence="8">1.1.1.329</ecNumber>
    </recommendedName>
</protein>
<dbReference type="Gene3D" id="3.90.180.10">
    <property type="entry name" value="Medium-chain alcohol dehydrogenases, catalytic domain"/>
    <property type="match status" value="1"/>
</dbReference>
<dbReference type="SMART" id="SM00829">
    <property type="entry name" value="PKS_ER"/>
    <property type="match status" value="1"/>
</dbReference>
<keyword evidence="4" id="KW-0560">Oxidoreductase</keyword>
<comment type="caution">
    <text evidence="13">The sequence shown here is derived from an EMBL/GenBank/DDBJ whole genome shotgun (WGS) entry which is preliminary data.</text>
</comment>
<reference evidence="13" key="2">
    <citation type="submission" date="2020-09" db="EMBL/GenBank/DDBJ databases">
        <authorList>
            <person name="Sun Q."/>
            <person name="Ohkuma M."/>
        </authorList>
    </citation>
    <scope>NUCLEOTIDE SEQUENCE</scope>
    <source>
        <strain evidence="13">JCM 3086</strain>
    </source>
</reference>
<comment type="catalytic activity">
    <reaction evidence="11">
        <text>2-deoxy-scyllo-inosamine + NADP(+) = 3-amino-2,3-dideoxy-scyllo-inosose + NADPH + H(+)</text>
        <dbReference type="Rhea" id="RHEA:33879"/>
        <dbReference type="ChEBI" id="CHEBI:15378"/>
        <dbReference type="ChEBI" id="CHEBI:57783"/>
        <dbReference type="ChEBI" id="CHEBI:58349"/>
        <dbReference type="ChEBI" id="CHEBI:65002"/>
        <dbReference type="ChEBI" id="CHEBI:65003"/>
        <dbReference type="EC" id="1.1.1.329"/>
    </reaction>
</comment>
<name>A0A917NWF5_9ACTN</name>
<dbReference type="InterPro" id="IPR036291">
    <property type="entry name" value="NAD(P)-bd_dom_sf"/>
</dbReference>
<keyword evidence="2" id="KW-0479">Metal-binding</keyword>
<dbReference type="RefSeq" id="WP_189313781.1">
    <property type="nucleotide sequence ID" value="NZ_BMQA01000019.1"/>
</dbReference>
<evidence type="ECO:0000256" key="8">
    <source>
        <dbReference type="ARBA" id="ARBA00039102"/>
    </source>
</evidence>
<dbReference type="InterPro" id="IPR011032">
    <property type="entry name" value="GroES-like_sf"/>
</dbReference>
<comment type="cofactor">
    <cofactor evidence="1">
        <name>Zn(2+)</name>
        <dbReference type="ChEBI" id="CHEBI:29105"/>
    </cofactor>
</comment>
<accession>A0A917NWF5</accession>
<feature type="domain" description="Enoyl reductase (ER)" evidence="12">
    <location>
        <begin position="6"/>
        <end position="333"/>
    </location>
</feature>
<evidence type="ECO:0000256" key="9">
    <source>
        <dbReference type="ARBA" id="ARBA00039387"/>
    </source>
</evidence>
<reference evidence="13" key="1">
    <citation type="journal article" date="2014" name="Int. J. Syst. Evol. Microbiol.">
        <title>Complete genome sequence of Corynebacterium casei LMG S-19264T (=DSM 44701T), isolated from a smear-ripened cheese.</title>
        <authorList>
            <consortium name="US DOE Joint Genome Institute (JGI-PGF)"/>
            <person name="Walter F."/>
            <person name="Albersmeier A."/>
            <person name="Kalinowski J."/>
            <person name="Ruckert C."/>
        </authorList>
    </citation>
    <scope>NUCLEOTIDE SEQUENCE</scope>
    <source>
        <strain evidence="13">JCM 3086</strain>
    </source>
</reference>
<gene>
    <name evidence="13" type="ORF">GCM10010121_053230</name>
</gene>
<proteinExistence type="inferred from homology"/>
<evidence type="ECO:0000256" key="3">
    <source>
        <dbReference type="ARBA" id="ARBA00022833"/>
    </source>
</evidence>
<dbReference type="Pfam" id="PF00107">
    <property type="entry name" value="ADH_zinc_N"/>
    <property type="match status" value="1"/>
</dbReference>
<dbReference type="GO" id="GO:0046872">
    <property type="term" value="F:metal ion binding"/>
    <property type="evidence" value="ECO:0007669"/>
    <property type="project" value="UniProtKB-KW"/>
</dbReference>
<dbReference type="EMBL" id="BMQA01000019">
    <property type="protein sequence ID" value="GGJ35354.1"/>
    <property type="molecule type" value="Genomic_DNA"/>
</dbReference>
<dbReference type="Proteomes" id="UP000657574">
    <property type="component" value="Unassembled WGS sequence"/>
</dbReference>
<evidence type="ECO:0000256" key="5">
    <source>
        <dbReference type="ARBA" id="ARBA00037678"/>
    </source>
</evidence>
<dbReference type="SUPFAM" id="SSF50129">
    <property type="entry name" value="GroES-like"/>
    <property type="match status" value="1"/>
</dbReference>
<dbReference type="InterPro" id="IPR020843">
    <property type="entry name" value="ER"/>
</dbReference>
<dbReference type="GO" id="GO:0016491">
    <property type="term" value="F:oxidoreductase activity"/>
    <property type="evidence" value="ECO:0007669"/>
    <property type="project" value="UniProtKB-KW"/>
</dbReference>
<evidence type="ECO:0000256" key="2">
    <source>
        <dbReference type="ARBA" id="ARBA00022723"/>
    </source>
</evidence>
<dbReference type="InterPro" id="IPR013154">
    <property type="entry name" value="ADH-like_N"/>
</dbReference>
<evidence type="ECO:0000256" key="1">
    <source>
        <dbReference type="ARBA" id="ARBA00001947"/>
    </source>
</evidence>
<dbReference type="InterPro" id="IPR050129">
    <property type="entry name" value="Zn_alcohol_dh"/>
</dbReference>